<evidence type="ECO:0000313" key="4">
    <source>
        <dbReference type="Proteomes" id="UP000737171"/>
    </source>
</evidence>
<evidence type="ECO:0000259" key="2">
    <source>
        <dbReference type="Pfam" id="PF07589"/>
    </source>
</evidence>
<dbReference type="Proteomes" id="UP000737171">
    <property type="component" value="Unassembled WGS sequence"/>
</dbReference>
<keyword evidence="1" id="KW-0732">Signal</keyword>
<dbReference type="NCBIfam" id="TIGR02595">
    <property type="entry name" value="PEP_CTERM"/>
    <property type="match status" value="1"/>
</dbReference>
<organism evidence="3 4">
    <name type="scientific">Pseudaquabacterium terrae</name>
    <dbReference type="NCBI Taxonomy" id="2732868"/>
    <lineage>
        <taxon>Bacteria</taxon>
        <taxon>Pseudomonadati</taxon>
        <taxon>Pseudomonadota</taxon>
        <taxon>Betaproteobacteria</taxon>
        <taxon>Burkholderiales</taxon>
        <taxon>Sphaerotilaceae</taxon>
        <taxon>Pseudaquabacterium</taxon>
    </lineage>
</organism>
<feature type="domain" description="Ice-binding protein C-terminal" evidence="2">
    <location>
        <begin position="159"/>
        <end position="182"/>
    </location>
</feature>
<evidence type="ECO:0000313" key="3">
    <source>
        <dbReference type="EMBL" id="NRF67765.1"/>
    </source>
</evidence>
<keyword evidence="4" id="KW-1185">Reference proteome</keyword>
<feature type="signal peptide" evidence="1">
    <location>
        <begin position="1"/>
        <end position="23"/>
    </location>
</feature>
<evidence type="ECO:0000256" key="1">
    <source>
        <dbReference type="SAM" id="SignalP"/>
    </source>
</evidence>
<reference evidence="3 4" key="1">
    <citation type="submission" date="2020-05" db="EMBL/GenBank/DDBJ databases">
        <title>Aquincola sp. isolate from soil.</title>
        <authorList>
            <person name="Han J."/>
            <person name="Kim D.-U."/>
        </authorList>
    </citation>
    <scope>NUCLEOTIDE SEQUENCE [LARGE SCALE GENOMIC DNA]</scope>
    <source>
        <strain evidence="3 4">S2</strain>
    </source>
</reference>
<dbReference type="Pfam" id="PF07589">
    <property type="entry name" value="PEP-CTERM"/>
    <property type="match status" value="1"/>
</dbReference>
<dbReference type="EMBL" id="JABRWJ010000003">
    <property type="protein sequence ID" value="NRF67765.1"/>
    <property type="molecule type" value="Genomic_DNA"/>
</dbReference>
<dbReference type="InterPro" id="IPR013424">
    <property type="entry name" value="Ice-binding_C"/>
</dbReference>
<protein>
    <submittedName>
        <fullName evidence="3">PEP-CTERM sorting domain-containing protein</fullName>
    </submittedName>
</protein>
<feature type="chain" id="PRO_5046443380" evidence="1">
    <location>
        <begin position="24"/>
        <end position="185"/>
    </location>
</feature>
<dbReference type="RefSeq" id="WP_173122853.1">
    <property type="nucleotide sequence ID" value="NZ_JABRWJ010000003.1"/>
</dbReference>
<name>A0ABX2EGN1_9BURK</name>
<comment type="caution">
    <text evidence="3">The sequence shown here is derived from an EMBL/GenBank/DDBJ whole genome shotgun (WGS) entry which is preliminary data.</text>
</comment>
<gene>
    <name evidence="3" type="ORF">HLB44_12295</name>
</gene>
<sequence>MKEMMRRAAVALALAGASLAASAALVSHDLDWVGAGGYSMTGSFTYDTASVGGDNLITQADLTAFTINFFDPASALLKTYTSVADAQVFAFHTDTLLIDQGPSINFVVGQISPTDYLLIRANGCTGNDMVLYQGNGGCGAPNQFLDRAGTVTATPTNGVPEPTTLALVGLALAGLALRGSRRQAA</sequence>
<accession>A0ABX2EGN1</accession>
<proteinExistence type="predicted"/>